<dbReference type="GO" id="GO:0005886">
    <property type="term" value="C:plasma membrane"/>
    <property type="evidence" value="ECO:0007669"/>
    <property type="project" value="UniProtKB-SubCell"/>
</dbReference>
<dbReference type="GO" id="GO:0140359">
    <property type="term" value="F:ABC-type transporter activity"/>
    <property type="evidence" value="ECO:0007669"/>
    <property type="project" value="InterPro"/>
</dbReference>
<feature type="transmembrane region" description="Helical" evidence="8">
    <location>
        <begin position="129"/>
        <end position="150"/>
    </location>
</feature>
<evidence type="ECO:0000256" key="2">
    <source>
        <dbReference type="ARBA" id="ARBA00022448"/>
    </source>
</evidence>
<evidence type="ECO:0000313" key="10">
    <source>
        <dbReference type="EMBL" id="SVC14211.1"/>
    </source>
</evidence>
<dbReference type="EMBL" id="UINC01075735">
    <property type="protein sequence ID" value="SVC14211.1"/>
    <property type="molecule type" value="Genomic_DNA"/>
</dbReference>
<keyword evidence="6 8" id="KW-1133">Transmembrane helix</keyword>
<dbReference type="AlphaFoldDB" id="A0A382JUG9"/>
<evidence type="ECO:0000256" key="3">
    <source>
        <dbReference type="ARBA" id="ARBA00022475"/>
    </source>
</evidence>
<proteinExistence type="predicted"/>
<keyword evidence="4" id="KW-0997">Cell inner membrane</keyword>
<evidence type="ECO:0000256" key="6">
    <source>
        <dbReference type="ARBA" id="ARBA00022989"/>
    </source>
</evidence>
<evidence type="ECO:0000256" key="7">
    <source>
        <dbReference type="ARBA" id="ARBA00023136"/>
    </source>
</evidence>
<dbReference type="PANTHER" id="PTHR30413:SF8">
    <property type="entry name" value="TRANSPORT PERMEASE PROTEIN"/>
    <property type="match status" value="1"/>
</dbReference>
<dbReference type="Pfam" id="PF01061">
    <property type="entry name" value="ABC2_membrane"/>
    <property type="match status" value="1"/>
</dbReference>
<evidence type="ECO:0000256" key="8">
    <source>
        <dbReference type="SAM" id="Phobius"/>
    </source>
</evidence>
<dbReference type="InterPro" id="IPR013525">
    <property type="entry name" value="ABC2_TM"/>
</dbReference>
<feature type="transmembrane region" description="Helical" evidence="8">
    <location>
        <begin position="86"/>
        <end position="108"/>
    </location>
</feature>
<evidence type="ECO:0000256" key="1">
    <source>
        <dbReference type="ARBA" id="ARBA00004429"/>
    </source>
</evidence>
<evidence type="ECO:0000256" key="4">
    <source>
        <dbReference type="ARBA" id="ARBA00022519"/>
    </source>
</evidence>
<evidence type="ECO:0000256" key="5">
    <source>
        <dbReference type="ARBA" id="ARBA00022692"/>
    </source>
</evidence>
<feature type="transmembrane region" description="Helical" evidence="8">
    <location>
        <begin position="192"/>
        <end position="210"/>
    </location>
</feature>
<keyword evidence="2" id="KW-0813">Transport</keyword>
<dbReference type="GO" id="GO:0015920">
    <property type="term" value="P:lipopolysaccharide transport"/>
    <property type="evidence" value="ECO:0007669"/>
    <property type="project" value="TreeGrafter"/>
</dbReference>
<accession>A0A382JUG9</accession>
<evidence type="ECO:0000259" key="9">
    <source>
        <dbReference type="PROSITE" id="PS51012"/>
    </source>
</evidence>
<feature type="transmembrane region" description="Helical" evidence="8">
    <location>
        <begin position="162"/>
        <end position="185"/>
    </location>
</feature>
<gene>
    <name evidence="10" type="ORF">METZ01_LOCUS267065</name>
</gene>
<comment type="subcellular location">
    <subcellularLocation>
        <location evidence="1">Cell inner membrane</location>
        <topology evidence="1">Multi-pass membrane protein</topology>
    </subcellularLocation>
</comment>
<keyword evidence="3" id="KW-1003">Cell membrane</keyword>
<dbReference type="InterPro" id="IPR047817">
    <property type="entry name" value="ABC2_TM_bact-type"/>
</dbReference>
<reference evidence="10" key="1">
    <citation type="submission" date="2018-05" db="EMBL/GenBank/DDBJ databases">
        <authorList>
            <person name="Lanie J.A."/>
            <person name="Ng W.-L."/>
            <person name="Kazmierczak K.M."/>
            <person name="Andrzejewski T.M."/>
            <person name="Davidsen T.M."/>
            <person name="Wayne K.J."/>
            <person name="Tettelin H."/>
            <person name="Glass J.I."/>
            <person name="Rusch D."/>
            <person name="Podicherti R."/>
            <person name="Tsui H.-C.T."/>
            <person name="Winkler M.E."/>
        </authorList>
    </citation>
    <scope>NUCLEOTIDE SEQUENCE</scope>
</reference>
<dbReference type="PROSITE" id="PS51012">
    <property type="entry name" value="ABC_TM2"/>
    <property type="match status" value="1"/>
</dbReference>
<organism evidence="10">
    <name type="scientific">marine metagenome</name>
    <dbReference type="NCBI Taxonomy" id="408172"/>
    <lineage>
        <taxon>unclassified sequences</taxon>
        <taxon>metagenomes</taxon>
        <taxon>ecological metagenomes</taxon>
    </lineage>
</organism>
<protein>
    <recommendedName>
        <fullName evidence="9">ABC transmembrane type-2 domain-containing protein</fullName>
    </recommendedName>
</protein>
<keyword evidence="7 8" id="KW-0472">Membrane</keyword>
<feature type="transmembrane region" description="Helical" evidence="8">
    <location>
        <begin position="50"/>
        <end position="74"/>
    </location>
</feature>
<name>A0A382JUG9_9ZZZZ</name>
<dbReference type="PANTHER" id="PTHR30413">
    <property type="entry name" value="INNER MEMBRANE TRANSPORT PERMEASE"/>
    <property type="match status" value="1"/>
</dbReference>
<keyword evidence="5 8" id="KW-0812">Transmembrane</keyword>
<feature type="domain" description="ABC transmembrane type-2" evidence="9">
    <location>
        <begin position="51"/>
        <end position="270"/>
    </location>
</feature>
<sequence>MEQEKQLVEINKAKSFWLGPWLIWLNIRKHNYLISNFIQRDLRLKYRNSVLGYFWSLLEPLMLSGVYFVLFIIIKGSPEPNYPLWVILGVIIWGHFSQSLNGSITSLTHNSELIKQVYFPREIFAITKVGANLVIATLGLFVAVPFMYYLNISPNEQLLMVPLGLILVSMLSLGVGLLLACLNAVNRDIEHFFRFVTRAGFFLSPVMWTIEMVSDNALKYVMINPMVVPITMIRNGIDGKSLGIDSMYVGYSIAFCIISFLLGCMIFKRYEAEVVKKL</sequence>
<feature type="transmembrane region" description="Helical" evidence="8">
    <location>
        <begin position="248"/>
        <end position="267"/>
    </location>
</feature>